<evidence type="ECO:0000256" key="1">
    <source>
        <dbReference type="SAM" id="SignalP"/>
    </source>
</evidence>
<dbReference type="OrthoDB" id="5985781at2"/>
<dbReference type="EMBL" id="SDWJ01000002">
    <property type="protein sequence ID" value="MVZ98003.1"/>
    <property type="molecule type" value="Genomic_DNA"/>
</dbReference>
<proteinExistence type="predicted"/>
<keyword evidence="3" id="KW-1185">Reference proteome</keyword>
<sequence>MIATAMLISAPMALPTAAIAQEFPLVAGDYSDVGGIFVKDGGTLKYAMHLAGDWKKNQEFAKSQGWITDYKIYVNENPRDGEPNVYLVTTFASLPDAAETERRGKVYEAWVKTTNAQRDAASGNRAEYRTIKSSMLLREYKVR</sequence>
<feature type="chain" id="PRO_5026357481" evidence="1">
    <location>
        <begin position="21"/>
        <end position="143"/>
    </location>
</feature>
<dbReference type="Proteomes" id="UP000471147">
    <property type="component" value="Unassembled WGS sequence"/>
</dbReference>
<dbReference type="AlphaFoldDB" id="A0A6I4M0X3"/>
<evidence type="ECO:0000313" key="3">
    <source>
        <dbReference type="Proteomes" id="UP000471147"/>
    </source>
</evidence>
<comment type="caution">
    <text evidence="2">The sequence shown here is derived from an EMBL/GenBank/DDBJ whole genome shotgun (WGS) entry which is preliminary data.</text>
</comment>
<protein>
    <submittedName>
        <fullName evidence="2">Uncharacterized protein</fullName>
    </submittedName>
</protein>
<organism evidence="2 3">
    <name type="scientific">Sphingorhabdus profundilacus</name>
    <dbReference type="NCBI Taxonomy" id="2509718"/>
    <lineage>
        <taxon>Bacteria</taxon>
        <taxon>Pseudomonadati</taxon>
        <taxon>Pseudomonadota</taxon>
        <taxon>Alphaproteobacteria</taxon>
        <taxon>Sphingomonadales</taxon>
        <taxon>Sphingomonadaceae</taxon>
        <taxon>Sphingorhabdus</taxon>
    </lineage>
</organism>
<accession>A0A6I4M0X3</accession>
<evidence type="ECO:0000313" key="2">
    <source>
        <dbReference type="EMBL" id="MVZ98003.1"/>
    </source>
</evidence>
<keyword evidence="1" id="KW-0732">Signal</keyword>
<feature type="signal peptide" evidence="1">
    <location>
        <begin position="1"/>
        <end position="20"/>
    </location>
</feature>
<reference evidence="2 3" key="1">
    <citation type="submission" date="2019-01" db="EMBL/GenBank/DDBJ databases">
        <title>Sphingorhabdus lacus sp.nov., isolated from an oligotrophic freshwater lake.</title>
        <authorList>
            <person name="Park M."/>
        </authorList>
    </citation>
    <scope>NUCLEOTIDE SEQUENCE [LARGE SCALE GENOMIC DNA]</scope>
    <source>
        <strain evidence="2 3">IMCC26285</strain>
    </source>
</reference>
<gene>
    <name evidence="2" type="ORF">EUU23_09825</name>
</gene>
<name>A0A6I4M0X3_9SPHN</name>